<dbReference type="RefSeq" id="WP_092210260.1">
    <property type="nucleotide sequence ID" value="NZ_FMUX01000005.1"/>
</dbReference>
<dbReference type="InterPro" id="IPR004017">
    <property type="entry name" value="Cys_rich_dom"/>
</dbReference>
<dbReference type="GO" id="GO:0016491">
    <property type="term" value="F:oxidoreductase activity"/>
    <property type="evidence" value="ECO:0007669"/>
    <property type="project" value="UniProtKB-KW"/>
</dbReference>
<dbReference type="PANTHER" id="PTHR42947:SF1">
    <property type="entry name" value="COB--COM HETERODISULFIDE REDUCTASE SUBUNIT B 1"/>
    <property type="match status" value="1"/>
</dbReference>
<dbReference type="OrthoDB" id="9777685at2"/>
<keyword evidence="1" id="KW-0560">Oxidoreductase</keyword>
<feature type="domain" description="Cysteine-rich" evidence="2">
    <location>
        <begin position="4"/>
        <end position="85"/>
    </location>
</feature>
<feature type="domain" description="Cysteine-rich" evidence="2">
    <location>
        <begin position="146"/>
        <end position="235"/>
    </location>
</feature>
<accession>A0A1G5DZZ1</accession>
<dbReference type="InterPro" id="IPR051278">
    <property type="entry name" value="HdrB/HdrD_reductase"/>
</dbReference>
<organism evidence="3 4">
    <name type="scientific">Desulfoluna spongiiphila</name>
    <dbReference type="NCBI Taxonomy" id="419481"/>
    <lineage>
        <taxon>Bacteria</taxon>
        <taxon>Pseudomonadati</taxon>
        <taxon>Thermodesulfobacteriota</taxon>
        <taxon>Desulfobacteria</taxon>
        <taxon>Desulfobacterales</taxon>
        <taxon>Desulfolunaceae</taxon>
        <taxon>Desulfoluna</taxon>
    </lineage>
</organism>
<protein>
    <submittedName>
        <fullName evidence="3">Heterodisulfide reductase subunit B</fullName>
    </submittedName>
</protein>
<dbReference type="STRING" id="419481.SAMN05216233_10590"/>
<sequence length="296" mass="32542">MELAYYPGCSLHQSSQFYDHQTRLVFSTLGIKLTEISDWSCCGATSAGKFDDFLAVALPARNLGIAETSGFDEMVVPCSGCYSSLLMSQVRLKQDPALLSEINRDLTRKVDNSLKLLTILDVLLKATADPGVKEKVVHPLHGIKAACYYGCMTRFAYDVPVPDDVENPRGMETLVEFFGGDTMDWSYKTACCGASAAINDPDTALALMAKIMRDALARKANCIVTTCPMCQLNLDAYQERFCNAHGIYERLPVYFITELAGLALGLPMDSLNMKQHFIDVTGLINDTGILEETRTS</sequence>
<keyword evidence="4" id="KW-1185">Reference proteome</keyword>
<reference evidence="3 4" key="1">
    <citation type="submission" date="2016-10" db="EMBL/GenBank/DDBJ databases">
        <authorList>
            <person name="de Groot N.N."/>
        </authorList>
    </citation>
    <scope>NUCLEOTIDE SEQUENCE [LARGE SCALE GENOMIC DNA]</scope>
    <source>
        <strain evidence="3 4">AA1</strain>
    </source>
</reference>
<dbReference type="EMBL" id="FMUX01000005">
    <property type="protein sequence ID" value="SCY20294.1"/>
    <property type="molecule type" value="Genomic_DNA"/>
</dbReference>
<dbReference type="Gene3D" id="1.20.1050.140">
    <property type="match status" value="1"/>
</dbReference>
<proteinExistence type="predicted"/>
<dbReference type="PANTHER" id="PTHR42947">
    <property type="entry name" value="COB--COM HETERODISULFIDE REDUCTASE SUBUNIT B 1"/>
    <property type="match status" value="1"/>
</dbReference>
<evidence type="ECO:0000256" key="1">
    <source>
        <dbReference type="ARBA" id="ARBA00023002"/>
    </source>
</evidence>
<dbReference type="AlphaFoldDB" id="A0A1G5DZZ1"/>
<gene>
    <name evidence="3" type="ORF">SAMN05216233_10590</name>
</gene>
<name>A0A1G5DZZ1_9BACT</name>
<dbReference type="Pfam" id="PF02754">
    <property type="entry name" value="CCG"/>
    <property type="match status" value="2"/>
</dbReference>
<evidence type="ECO:0000259" key="2">
    <source>
        <dbReference type="Pfam" id="PF02754"/>
    </source>
</evidence>
<dbReference type="Proteomes" id="UP000198870">
    <property type="component" value="Unassembled WGS sequence"/>
</dbReference>
<evidence type="ECO:0000313" key="3">
    <source>
        <dbReference type="EMBL" id="SCY20294.1"/>
    </source>
</evidence>
<evidence type="ECO:0000313" key="4">
    <source>
        <dbReference type="Proteomes" id="UP000198870"/>
    </source>
</evidence>